<feature type="compositionally biased region" description="Basic and acidic residues" evidence="1">
    <location>
        <begin position="233"/>
        <end position="242"/>
    </location>
</feature>
<dbReference type="GO" id="GO:0003729">
    <property type="term" value="F:mRNA binding"/>
    <property type="evidence" value="ECO:0007669"/>
    <property type="project" value="TreeGrafter"/>
</dbReference>
<dbReference type="Gene3D" id="6.10.140.420">
    <property type="match status" value="1"/>
</dbReference>
<feature type="compositionally biased region" description="Basic and acidic residues" evidence="1">
    <location>
        <begin position="365"/>
        <end position="377"/>
    </location>
</feature>
<evidence type="ECO:0000313" key="3">
    <source>
        <dbReference type="EMBL" id="KAK9395515.1"/>
    </source>
</evidence>
<protein>
    <submittedName>
        <fullName evidence="3">Serine/arginine repetitive matrix protein 2-like</fullName>
    </submittedName>
</protein>
<feature type="compositionally biased region" description="Basic and acidic residues" evidence="1">
    <location>
        <begin position="396"/>
        <end position="405"/>
    </location>
</feature>
<dbReference type="SMART" id="SM01115">
    <property type="entry name" value="cwf21"/>
    <property type="match status" value="1"/>
</dbReference>
<dbReference type="GO" id="GO:0005634">
    <property type="term" value="C:nucleus"/>
    <property type="evidence" value="ECO:0007669"/>
    <property type="project" value="UniProtKB-ARBA"/>
</dbReference>
<feature type="compositionally biased region" description="Low complexity" evidence="1">
    <location>
        <begin position="509"/>
        <end position="524"/>
    </location>
</feature>
<sequence length="744" mass="82671">MAADLRAICEASRDARERIGGDGGRFQATSCTPPPGPHPPAPRRLLLRRVSEAPEVLVLRHKKDRTDYKSEEELRKLESSLVKKPNQDILDHERKRKVELKCLELAELMEEQGYGEGEIQEKVATFRMLLLEKDVAVVKEGEQQQKSSITETHKLAEASEKKNERLRAAFGISDSYVDGSSFDPNRRAKEAATAAVAKQQQEQQKQYSLIKDSSNSRSPSPKQKKKKKKKDRGRSESRSPSRRERKKSSKKKKHRSESKKRKHRSPSPKSKHKSKEKKRKRSTSESASQKDRRDRSSSPDGSSSSDASHSRSGSPIVQKRSFLRRQSKSPLSSSRKPDTEVVSKNLGEKKRSSSAEPAWQGRNTSPRESREKREKISKQSPVRETLQRSPSPSSPAKEEERDKDRKSARHGGRKSTPSLEHDPKCMHRSPVLNDLSREKHPPSKEKRSPACSSPFAKKQSEDRNGTLPPSKAKISPDHEELTASSSASKGVETKLKKMSHEDSTPQHSPSPSESGSCSSSSSSSPSPPTKAAPVSRNCSPEGPSKRQDKEKASTQREKSSSSPEISRSGQKQSSKTSRQVDLGPGHHQREVDHVHVPHQGGAGLVLRDVLDPVHILLCEGDVLEHPSGEAVQEHLSDGVDHVHVHLPDGVDPVPLRGVVGLALELPKGMDGLEAEIVEDGADHEHRQEGGDHVQERQEEAGLDQELHPGKQGPVPEHNREEADLELGRLPEEDDQVHPQEERNV</sequence>
<dbReference type="Proteomes" id="UP001474421">
    <property type="component" value="Unassembled WGS sequence"/>
</dbReference>
<feature type="compositionally biased region" description="Basic and acidic residues" evidence="1">
    <location>
        <begin position="716"/>
        <end position="744"/>
    </location>
</feature>
<feature type="compositionally biased region" description="Basic and acidic residues" evidence="1">
    <location>
        <begin position="435"/>
        <end position="448"/>
    </location>
</feature>
<feature type="region of interest" description="Disordered" evidence="1">
    <location>
        <begin position="140"/>
        <end position="585"/>
    </location>
</feature>
<reference evidence="3 4" key="1">
    <citation type="journal article" date="2024" name="Proc. Natl. Acad. Sci. U.S.A.">
        <title>The genetic regulatory architecture and epigenomic basis for age-related changes in rattlesnake venom.</title>
        <authorList>
            <person name="Hogan M.P."/>
            <person name="Holding M.L."/>
            <person name="Nystrom G.S."/>
            <person name="Colston T.J."/>
            <person name="Bartlett D.A."/>
            <person name="Mason A.J."/>
            <person name="Ellsworth S.A."/>
            <person name="Rautsaw R.M."/>
            <person name="Lawrence K.C."/>
            <person name="Strickland J.L."/>
            <person name="He B."/>
            <person name="Fraser P."/>
            <person name="Margres M.J."/>
            <person name="Gilbert D.M."/>
            <person name="Gibbs H.L."/>
            <person name="Parkinson C.L."/>
            <person name="Rokyta D.R."/>
        </authorList>
    </citation>
    <scope>NUCLEOTIDE SEQUENCE [LARGE SCALE GENOMIC DNA]</scope>
    <source>
        <strain evidence="3">DRR0105</strain>
    </source>
</reference>
<accession>A0AAW1B132</accession>
<feature type="compositionally biased region" description="Basic residues" evidence="1">
    <location>
        <begin position="243"/>
        <end position="281"/>
    </location>
</feature>
<name>A0AAW1B132_CROAD</name>
<dbReference type="InterPro" id="IPR047490">
    <property type="entry name" value="SRRM2_cwf21"/>
</dbReference>
<feature type="region of interest" description="Disordered" evidence="1">
    <location>
        <begin position="18"/>
        <end position="42"/>
    </location>
</feature>
<evidence type="ECO:0000256" key="1">
    <source>
        <dbReference type="SAM" id="MobiDB-lite"/>
    </source>
</evidence>
<feature type="domain" description="CWF21" evidence="2">
    <location>
        <begin position="90"/>
        <end position="135"/>
    </location>
</feature>
<feature type="compositionally biased region" description="Basic and acidic residues" evidence="1">
    <location>
        <begin position="151"/>
        <end position="167"/>
    </location>
</feature>
<dbReference type="Pfam" id="PF08312">
    <property type="entry name" value="cwf21"/>
    <property type="match status" value="1"/>
</dbReference>
<gene>
    <name evidence="3" type="ORF">NXF25_018876</name>
</gene>
<dbReference type="PANTHER" id="PTHR34755">
    <property type="entry name" value="SERINE/ARGININE REPETITIVE MATRIX PROTEIN 3-RELATED"/>
    <property type="match status" value="1"/>
</dbReference>
<feature type="compositionally biased region" description="Basic and acidic residues" evidence="1">
    <location>
        <begin position="543"/>
        <end position="559"/>
    </location>
</feature>
<feature type="region of interest" description="Disordered" evidence="1">
    <location>
        <begin position="682"/>
        <end position="744"/>
    </location>
</feature>
<dbReference type="InterPro" id="IPR052109">
    <property type="entry name" value="SRRM_Domain-Containing"/>
</dbReference>
<dbReference type="CDD" id="cd21375">
    <property type="entry name" value="cwf21_SRRM2"/>
    <property type="match status" value="1"/>
</dbReference>
<dbReference type="PANTHER" id="PTHR34755:SF3">
    <property type="entry name" value="SERINE_ARGININE REPETITIVE MATRIX PROTEIN 2"/>
    <property type="match status" value="1"/>
</dbReference>
<dbReference type="EMBL" id="JAOTOJ010000009">
    <property type="protein sequence ID" value="KAK9395515.1"/>
    <property type="molecule type" value="Genomic_DNA"/>
</dbReference>
<feature type="compositionally biased region" description="Basic residues" evidence="1">
    <location>
        <begin position="222"/>
        <end position="232"/>
    </location>
</feature>
<dbReference type="InterPro" id="IPR013170">
    <property type="entry name" value="mRNA_splic_Cwf21_dom"/>
</dbReference>
<feature type="compositionally biased region" description="Low complexity" evidence="1">
    <location>
        <begin position="298"/>
        <end position="314"/>
    </location>
</feature>
<feature type="compositionally biased region" description="Basic and acidic residues" evidence="1">
    <location>
        <begin position="682"/>
        <end position="708"/>
    </location>
</feature>
<proteinExistence type="predicted"/>
<feature type="compositionally biased region" description="Basic and acidic residues" evidence="1">
    <location>
        <begin position="335"/>
        <end position="353"/>
    </location>
</feature>
<dbReference type="AlphaFoldDB" id="A0AAW1B132"/>
<feature type="compositionally biased region" description="Basic and acidic residues" evidence="1">
    <location>
        <begin position="491"/>
        <end position="504"/>
    </location>
</feature>
<feature type="compositionally biased region" description="Basic and acidic residues" evidence="1">
    <location>
        <begin position="288"/>
        <end position="297"/>
    </location>
</feature>
<evidence type="ECO:0000259" key="2">
    <source>
        <dbReference type="SMART" id="SM01115"/>
    </source>
</evidence>
<feature type="compositionally biased region" description="Pro residues" evidence="1">
    <location>
        <begin position="32"/>
        <end position="42"/>
    </location>
</feature>
<keyword evidence="4" id="KW-1185">Reference proteome</keyword>
<evidence type="ECO:0000313" key="4">
    <source>
        <dbReference type="Proteomes" id="UP001474421"/>
    </source>
</evidence>
<feature type="compositionally biased region" description="Low complexity" evidence="1">
    <location>
        <begin position="191"/>
        <end position="221"/>
    </location>
</feature>
<feature type="compositionally biased region" description="Polar residues" evidence="1">
    <location>
        <begin position="569"/>
        <end position="579"/>
    </location>
</feature>
<comment type="caution">
    <text evidence="3">The sequence shown here is derived from an EMBL/GenBank/DDBJ whole genome shotgun (WGS) entry which is preliminary data.</text>
</comment>
<organism evidence="3 4">
    <name type="scientific">Crotalus adamanteus</name>
    <name type="common">Eastern diamondback rattlesnake</name>
    <dbReference type="NCBI Taxonomy" id="8729"/>
    <lineage>
        <taxon>Eukaryota</taxon>
        <taxon>Metazoa</taxon>
        <taxon>Chordata</taxon>
        <taxon>Craniata</taxon>
        <taxon>Vertebrata</taxon>
        <taxon>Euteleostomi</taxon>
        <taxon>Lepidosauria</taxon>
        <taxon>Squamata</taxon>
        <taxon>Bifurcata</taxon>
        <taxon>Unidentata</taxon>
        <taxon>Episquamata</taxon>
        <taxon>Toxicofera</taxon>
        <taxon>Serpentes</taxon>
        <taxon>Colubroidea</taxon>
        <taxon>Viperidae</taxon>
        <taxon>Crotalinae</taxon>
        <taxon>Crotalus</taxon>
    </lineage>
</organism>